<evidence type="ECO:0000256" key="1">
    <source>
        <dbReference type="ARBA" id="ARBA00022737"/>
    </source>
</evidence>
<keyword evidence="1" id="KW-0677">Repeat</keyword>
<comment type="caution">
    <text evidence="2">The sequence shown here is derived from an EMBL/GenBank/DDBJ whole genome shotgun (WGS) entry which is preliminary data.</text>
</comment>
<dbReference type="Pfam" id="PF02493">
    <property type="entry name" value="MORN"/>
    <property type="match status" value="2"/>
</dbReference>
<name>A0ABV4X9Q0_9CYAN</name>
<dbReference type="Proteomes" id="UP001576774">
    <property type="component" value="Unassembled WGS sequence"/>
</dbReference>
<accession>A0ABV4X9Q0</accession>
<dbReference type="RefSeq" id="WP_413271949.1">
    <property type="nucleotide sequence ID" value="NZ_JBHFNQ010000143.1"/>
</dbReference>
<organism evidence="2 3">
    <name type="scientific">Floridaenema aerugineum BLCC-F46</name>
    <dbReference type="NCBI Taxonomy" id="3153654"/>
    <lineage>
        <taxon>Bacteria</taxon>
        <taxon>Bacillati</taxon>
        <taxon>Cyanobacteriota</taxon>
        <taxon>Cyanophyceae</taxon>
        <taxon>Oscillatoriophycideae</taxon>
        <taxon>Aerosakkonematales</taxon>
        <taxon>Aerosakkonemataceae</taxon>
        <taxon>Floridanema</taxon>
        <taxon>Floridanema aerugineum</taxon>
    </lineage>
</organism>
<evidence type="ECO:0000313" key="2">
    <source>
        <dbReference type="EMBL" id="MFB2878893.1"/>
    </source>
</evidence>
<proteinExistence type="predicted"/>
<evidence type="ECO:0000313" key="3">
    <source>
        <dbReference type="Proteomes" id="UP001576774"/>
    </source>
</evidence>
<dbReference type="SMART" id="SM00698">
    <property type="entry name" value="MORN"/>
    <property type="match status" value="2"/>
</dbReference>
<dbReference type="Gene3D" id="2.20.110.10">
    <property type="entry name" value="Histone H3 K4-specific methyltransferase SET7/9 N-terminal domain"/>
    <property type="match status" value="1"/>
</dbReference>
<keyword evidence="3" id="KW-1185">Reference proteome</keyword>
<protein>
    <submittedName>
        <fullName evidence="2">Uncharacterized protein</fullName>
    </submittedName>
</protein>
<gene>
    <name evidence="2" type="ORF">ACE1CC_18740</name>
</gene>
<dbReference type="EMBL" id="JBHFNQ010000143">
    <property type="protein sequence ID" value="MFB2878893.1"/>
    <property type="molecule type" value="Genomic_DNA"/>
</dbReference>
<dbReference type="InterPro" id="IPR003409">
    <property type="entry name" value="MORN"/>
</dbReference>
<dbReference type="SUPFAM" id="SSF82185">
    <property type="entry name" value="Histone H3 K4-specific methyltransferase SET7/9 N-terminal domain"/>
    <property type="match status" value="1"/>
</dbReference>
<sequence>MKLKQIREKILYWLLPIIKDKLKYISLSITICTLIAITSCDSLVYQNCIYEGQRLNGLPHGQGKIWCPVNGTIYSNSHPTYKGEWKEGKCHGEGVISVRDNLDDKKYSLFRVRCENDKCWSIEEDFYAVELSCKG</sequence>
<reference evidence="2 3" key="1">
    <citation type="submission" date="2024-09" db="EMBL/GenBank/DDBJ databases">
        <title>Floridaenema gen nov. (Aerosakkonemataceae, Aerosakkonematales ord. nov., Cyanobacteria) from benthic tropical and subtropical fresh waters, with the description of four new species.</title>
        <authorList>
            <person name="Moretto J.A."/>
            <person name="Berthold D.E."/>
            <person name="Lefler F.W."/>
            <person name="Huang I.-S."/>
            <person name="Laughinghouse H. IV."/>
        </authorList>
    </citation>
    <scope>NUCLEOTIDE SEQUENCE [LARGE SCALE GENOMIC DNA]</scope>
    <source>
        <strain evidence="2 3">BLCC-F46</strain>
    </source>
</reference>